<dbReference type="Pfam" id="PF03865">
    <property type="entry name" value="ShlB"/>
    <property type="match status" value="1"/>
</dbReference>
<keyword evidence="6" id="KW-0653">Protein transport</keyword>
<sequence precursor="true">MVVSQNSKILFKIIRSVKSGNEMLIFSIPTIISGFISLSVSAQTLPPSSPLTRPPELLNPKSVKSHNPVLNSAPVPQPPDLDNQNPISSEGQIPQNEVLIPIKQIKIVGSSILTSTEIESLTAPLQNRAITFSQLQEVADKISAIYQDRNYITSRAVLAPQDIKDGVVIIQVREGSLERVDVKRAGNVSGRLNDEYIRDRVLQSASVPLSFAKLEDALQLLRADPLIGDIRANLTTGSQENQSILQITFSEAQSFSIRPFFDNYGNSSTGIYRVGVNLQELNSTGNGDPLLLGYTRSGSADVYQLNYTYPIDSRGGTIGLSFAAGQNPIVEPPFDSLNIKTDSQTYELAYRQPLMRSPREEFALGASIAIENSNSYFNNRSFNFQNFKFDDGQSQSRVLRLTQDYLSRDPRGAWALRSTFNLGLGILGATIRNDGSPDGRFFYWIGQVLRVEQLGADKDTLAFFRLNLQLSGNQLLSLNRFSIGGAQSIRGYRQNQLSGDSGIQASAELQFPIIRDSEGISLVKLLPFIEAGTIWNSSGINSSPQSLLGIGMGATYQPIPKLLLRLDYGIPLVKVSNSGNNLQDSGLYFSVNANF</sequence>
<protein>
    <submittedName>
        <fullName evidence="11">Polypeptide-transport-associated domain protein ShlB-type</fullName>
    </submittedName>
</protein>
<dbReference type="Proteomes" id="UP000011201">
    <property type="component" value="Unassembled WGS sequence"/>
</dbReference>
<keyword evidence="5" id="KW-0812">Transmembrane</keyword>
<dbReference type="Pfam" id="PF08479">
    <property type="entry name" value="POTRA_2"/>
    <property type="match status" value="1"/>
</dbReference>
<dbReference type="InterPro" id="IPR013686">
    <property type="entry name" value="Polypept-transport_assoc_ShlB"/>
</dbReference>
<evidence type="ECO:0000256" key="6">
    <source>
        <dbReference type="ARBA" id="ARBA00022927"/>
    </source>
</evidence>
<feature type="region of interest" description="Disordered" evidence="9">
    <location>
        <begin position="47"/>
        <end position="89"/>
    </location>
</feature>
<dbReference type="Gene3D" id="3.10.20.310">
    <property type="entry name" value="membrane protein fhac"/>
    <property type="match status" value="1"/>
</dbReference>
<comment type="subcellular location">
    <subcellularLocation>
        <location evidence="1">Cell outer membrane</location>
    </subcellularLocation>
</comment>
<dbReference type="GO" id="GO:0098046">
    <property type="term" value="C:type V protein secretion system complex"/>
    <property type="evidence" value="ECO:0007669"/>
    <property type="project" value="TreeGrafter"/>
</dbReference>
<dbReference type="AlphaFoldDB" id="L8N0V9"/>
<name>L8N0V9_9CYAN</name>
<keyword evidence="4" id="KW-1134">Transmembrane beta strand</keyword>
<dbReference type="PATRIC" id="fig|927668.3.peg.3387"/>
<evidence type="ECO:0000256" key="1">
    <source>
        <dbReference type="ARBA" id="ARBA00004442"/>
    </source>
</evidence>
<dbReference type="RefSeq" id="WP_009628009.1">
    <property type="nucleotide sequence ID" value="NZ_ALWB01000131.1"/>
</dbReference>
<evidence type="ECO:0000256" key="8">
    <source>
        <dbReference type="ARBA" id="ARBA00023237"/>
    </source>
</evidence>
<feature type="domain" description="POTRA" evidence="10">
    <location>
        <begin position="100"/>
        <end position="175"/>
    </location>
</feature>
<dbReference type="PROSITE" id="PS51779">
    <property type="entry name" value="POTRA"/>
    <property type="match status" value="1"/>
</dbReference>
<dbReference type="EMBL" id="ALWB01000131">
    <property type="protein sequence ID" value="ELS31888.1"/>
    <property type="molecule type" value="Genomic_DNA"/>
</dbReference>
<dbReference type="InterPro" id="IPR005565">
    <property type="entry name" value="Hemolysn_activator_HlyB_C"/>
</dbReference>
<organism evidence="11 12">
    <name type="scientific">Pseudanabaena biceps PCC 7429</name>
    <dbReference type="NCBI Taxonomy" id="927668"/>
    <lineage>
        <taxon>Bacteria</taxon>
        <taxon>Bacillati</taxon>
        <taxon>Cyanobacteriota</taxon>
        <taxon>Cyanophyceae</taxon>
        <taxon>Pseudanabaenales</taxon>
        <taxon>Pseudanabaenaceae</taxon>
        <taxon>Pseudanabaena</taxon>
    </lineage>
</organism>
<gene>
    <name evidence="11" type="ORF">Pse7429DRAFT_3249</name>
</gene>
<dbReference type="GO" id="GO:0009279">
    <property type="term" value="C:cell outer membrane"/>
    <property type="evidence" value="ECO:0007669"/>
    <property type="project" value="UniProtKB-SubCell"/>
</dbReference>
<evidence type="ECO:0000256" key="2">
    <source>
        <dbReference type="ARBA" id="ARBA00009055"/>
    </source>
</evidence>
<dbReference type="GO" id="GO:0046819">
    <property type="term" value="P:protein secretion by the type V secretion system"/>
    <property type="evidence" value="ECO:0007669"/>
    <property type="project" value="TreeGrafter"/>
</dbReference>
<proteinExistence type="inferred from homology"/>
<evidence type="ECO:0000256" key="7">
    <source>
        <dbReference type="ARBA" id="ARBA00023136"/>
    </source>
</evidence>
<dbReference type="PANTHER" id="PTHR34597:SF1">
    <property type="entry name" value="HEME_HEMOPEXIN TRANSPORTER PROTEIN HUXB"/>
    <property type="match status" value="1"/>
</dbReference>
<keyword evidence="3" id="KW-0813">Transport</keyword>
<dbReference type="InterPro" id="IPR051544">
    <property type="entry name" value="TPS_OM_transporter"/>
</dbReference>
<comment type="similarity">
    <text evidence="2">Belongs to the TPS (TC 1.B.20) family.</text>
</comment>
<comment type="caution">
    <text evidence="11">The sequence shown here is derived from an EMBL/GenBank/DDBJ whole genome shotgun (WGS) entry which is preliminary data.</text>
</comment>
<evidence type="ECO:0000259" key="10">
    <source>
        <dbReference type="PROSITE" id="PS51779"/>
    </source>
</evidence>
<evidence type="ECO:0000256" key="4">
    <source>
        <dbReference type="ARBA" id="ARBA00022452"/>
    </source>
</evidence>
<keyword evidence="12" id="KW-1185">Reference proteome</keyword>
<keyword evidence="8" id="KW-0998">Cell outer membrane</keyword>
<accession>L8N0V9</accession>
<evidence type="ECO:0000313" key="11">
    <source>
        <dbReference type="EMBL" id="ELS31888.1"/>
    </source>
</evidence>
<dbReference type="GO" id="GO:0008320">
    <property type="term" value="F:protein transmembrane transporter activity"/>
    <property type="evidence" value="ECO:0007669"/>
    <property type="project" value="TreeGrafter"/>
</dbReference>
<evidence type="ECO:0000256" key="3">
    <source>
        <dbReference type="ARBA" id="ARBA00022448"/>
    </source>
</evidence>
<reference evidence="11 12" key="1">
    <citation type="journal article" date="2013" name="Proc. Natl. Acad. Sci. U.S.A.">
        <title>Improving the coverage of the cyanobacterial phylum using diversity-driven genome sequencing.</title>
        <authorList>
            <person name="Shih P.M."/>
            <person name="Wu D."/>
            <person name="Latifi A."/>
            <person name="Axen S.D."/>
            <person name="Fewer D.P."/>
            <person name="Talla E."/>
            <person name="Calteau A."/>
            <person name="Cai F."/>
            <person name="Tandeau de Marsac N."/>
            <person name="Rippka R."/>
            <person name="Herdman M."/>
            <person name="Sivonen K."/>
            <person name="Coursin T."/>
            <person name="Laurent T."/>
            <person name="Goodwin L."/>
            <person name="Nolan M."/>
            <person name="Davenport K.W."/>
            <person name="Han C.S."/>
            <person name="Rubin E.M."/>
            <person name="Eisen J.A."/>
            <person name="Woyke T."/>
            <person name="Gugger M."/>
            <person name="Kerfeld C.A."/>
        </authorList>
    </citation>
    <scope>NUCLEOTIDE SEQUENCE [LARGE SCALE GENOMIC DNA]</scope>
    <source>
        <strain evidence="11 12">PCC 7429</strain>
    </source>
</reference>
<dbReference type="InterPro" id="IPR034746">
    <property type="entry name" value="POTRA"/>
</dbReference>
<evidence type="ECO:0000313" key="12">
    <source>
        <dbReference type="Proteomes" id="UP000011201"/>
    </source>
</evidence>
<evidence type="ECO:0000256" key="9">
    <source>
        <dbReference type="SAM" id="MobiDB-lite"/>
    </source>
</evidence>
<evidence type="ECO:0000256" key="5">
    <source>
        <dbReference type="ARBA" id="ARBA00022692"/>
    </source>
</evidence>
<dbReference type="Gene3D" id="2.40.160.50">
    <property type="entry name" value="membrane protein fhac: a member of the omp85/tpsb transporter family"/>
    <property type="match status" value="1"/>
</dbReference>
<keyword evidence="7" id="KW-0472">Membrane</keyword>
<dbReference type="PANTHER" id="PTHR34597">
    <property type="entry name" value="SLR1661 PROTEIN"/>
    <property type="match status" value="1"/>
</dbReference>